<evidence type="ECO:0000256" key="4">
    <source>
        <dbReference type="ARBA" id="ARBA00022840"/>
    </source>
</evidence>
<name>A0A1E4S434_CYBJN</name>
<keyword evidence="4" id="KW-0067">ATP-binding</keyword>
<dbReference type="GO" id="GO:0050334">
    <property type="term" value="F:thiaminase activity"/>
    <property type="evidence" value="ECO:0007669"/>
    <property type="project" value="InterPro"/>
</dbReference>
<dbReference type="CDD" id="cd19367">
    <property type="entry name" value="TenA_C_ScTHI20-like"/>
    <property type="match status" value="1"/>
</dbReference>
<organism evidence="7 8">
    <name type="scientific">Cyberlindnera jadinii (strain ATCC 18201 / CBS 1600 / BCRC 20928 / JCM 3617 / NBRC 0987 / NRRL Y-1542)</name>
    <name type="common">Torula yeast</name>
    <name type="synonym">Candida utilis</name>
    <dbReference type="NCBI Taxonomy" id="983966"/>
    <lineage>
        <taxon>Eukaryota</taxon>
        <taxon>Fungi</taxon>
        <taxon>Dikarya</taxon>
        <taxon>Ascomycota</taxon>
        <taxon>Saccharomycotina</taxon>
        <taxon>Saccharomycetes</taxon>
        <taxon>Phaffomycetales</taxon>
        <taxon>Phaffomycetaceae</taxon>
        <taxon>Cyberlindnera</taxon>
    </lineage>
</organism>
<dbReference type="Gene3D" id="1.20.910.10">
    <property type="entry name" value="Heme oxygenase-like"/>
    <property type="match status" value="1"/>
</dbReference>
<keyword evidence="3 7" id="KW-0418">Kinase</keyword>
<dbReference type="InterPro" id="IPR004399">
    <property type="entry name" value="HMP/HMP-P_kinase_dom"/>
</dbReference>
<dbReference type="STRING" id="983966.A0A1E4S434"/>
<reference evidence="7 8" key="1">
    <citation type="journal article" date="2016" name="Proc. Natl. Acad. Sci. U.S.A.">
        <title>Comparative genomics of biotechnologically important yeasts.</title>
        <authorList>
            <person name="Riley R."/>
            <person name="Haridas S."/>
            <person name="Wolfe K.H."/>
            <person name="Lopes M.R."/>
            <person name="Hittinger C.T."/>
            <person name="Goeker M."/>
            <person name="Salamov A.A."/>
            <person name="Wisecaver J.H."/>
            <person name="Long T.M."/>
            <person name="Calvey C.H."/>
            <person name="Aerts A.L."/>
            <person name="Barry K.W."/>
            <person name="Choi C."/>
            <person name="Clum A."/>
            <person name="Coughlan A.Y."/>
            <person name="Deshpande S."/>
            <person name="Douglass A.P."/>
            <person name="Hanson S.J."/>
            <person name="Klenk H.-P."/>
            <person name="LaButti K.M."/>
            <person name="Lapidus A."/>
            <person name="Lindquist E.A."/>
            <person name="Lipzen A.M."/>
            <person name="Meier-Kolthoff J.P."/>
            <person name="Ohm R.A."/>
            <person name="Otillar R.P."/>
            <person name="Pangilinan J.L."/>
            <person name="Peng Y."/>
            <person name="Rokas A."/>
            <person name="Rosa C.A."/>
            <person name="Scheuner C."/>
            <person name="Sibirny A.A."/>
            <person name="Slot J.C."/>
            <person name="Stielow J.B."/>
            <person name="Sun H."/>
            <person name="Kurtzman C.P."/>
            <person name="Blackwell M."/>
            <person name="Grigoriev I.V."/>
            <person name="Jeffries T.W."/>
        </authorList>
    </citation>
    <scope>NUCLEOTIDE SEQUENCE [LARGE SCALE GENOMIC DNA]</scope>
    <source>
        <strain evidence="8">ATCC 18201 / CBS 1600 / BCRC 20928 / JCM 3617 / NBRC 0987 / NRRL Y-1542</strain>
    </source>
</reference>
<evidence type="ECO:0000313" key="7">
    <source>
        <dbReference type="EMBL" id="ODV74287.1"/>
    </source>
</evidence>
<evidence type="ECO:0000259" key="6">
    <source>
        <dbReference type="Pfam" id="PF08543"/>
    </source>
</evidence>
<dbReference type="GO" id="GO:0008972">
    <property type="term" value="F:phosphomethylpyrimidine kinase activity"/>
    <property type="evidence" value="ECO:0007669"/>
    <property type="project" value="InterPro"/>
</dbReference>
<dbReference type="OrthoDB" id="10028886at2759"/>
<dbReference type="RefSeq" id="XP_020071326.1">
    <property type="nucleotide sequence ID" value="XM_020214719.1"/>
</dbReference>
<accession>A0A1E4S434</accession>
<dbReference type="NCBIfam" id="TIGR00097">
    <property type="entry name" value="HMP-P_kinase"/>
    <property type="match status" value="1"/>
</dbReference>
<dbReference type="Pfam" id="PF08543">
    <property type="entry name" value="Phos_pyr_kin"/>
    <property type="match status" value="1"/>
</dbReference>
<dbReference type="SUPFAM" id="SSF48613">
    <property type="entry name" value="Heme oxygenase-like"/>
    <property type="match status" value="1"/>
</dbReference>
<dbReference type="Proteomes" id="UP000094389">
    <property type="component" value="Unassembled WGS sequence"/>
</dbReference>
<keyword evidence="2" id="KW-0547">Nucleotide-binding</keyword>
<dbReference type="GeneID" id="30989115"/>
<dbReference type="GO" id="GO:0005524">
    <property type="term" value="F:ATP binding"/>
    <property type="evidence" value="ECO:0007669"/>
    <property type="project" value="UniProtKB-KW"/>
</dbReference>
<dbReference type="Pfam" id="PF03070">
    <property type="entry name" value="TENA_THI-4"/>
    <property type="match status" value="1"/>
</dbReference>
<keyword evidence="8" id="KW-1185">Reference proteome</keyword>
<dbReference type="CDD" id="cd01169">
    <property type="entry name" value="HMPP_kinase"/>
    <property type="match status" value="1"/>
</dbReference>
<dbReference type="InterPro" id="IPR013749">
    <property type="entry name" value="PM/HMP-P_kinase-1"/>
</dbReference>
<evidence type="ECO:0000256" key="1">
    <source>
        <dbReference type="ARBA" id="ARBA00022679"/>
    </source>
</evidence>
<feature type="domain" description="Thiaminase-2/PQQC" evidence="5">
    <location>
        <begin position="317"/>
        <end position="520"/>
    </location>
</feature>
<evidence type="ECO:0000313" key="8">
    <source>
        <dbReference type="Proteomes" id="UP000094389"/>
    </source>
</evidence>
<feature type="domain" description="Pyridoxamine kinase/Phosphomethylpyrimidine kinase" evidence="6">
    <location>
        <begin position="28"/>
        <end position="287"/>
    </location>
</feature>
<evidence type="ECO:0000256" key="2">
    <source>
        <dbReference type="ARBA" id="ARBA00022741"/>
    </source>
</evidence>
<dbReference type="NCBIfam" id="TIGR04306">
    <property type="entry name" value="salvage_TenA"/>
    <property type="match status" value="1"/>
</dbReference>
<protein>
    <submittedName>
        <fullName evidence="7">Multifunctional protein with both hydroxymethylpyrimidine kinase and thiaminase activities</fullName>
    </submittedName>
</protein>
<dbReference type="InterPro" id="IPR027574">
    <property type="entry name" value="Thiaminase_II"/>
</dbReference>
<dbReference type="GO" id="GO:0009228">
    <property type="term" value="P:thiamine biosynthetic process"/>
    <property type="evidence" value="ECO:0007669"/>
    <property type="project" value="InterPro"/>
</dbReference>
<dbReference type="InterPro" id="IPR016084">
    <property type="entry name" value="Haem_Oase-like_multi-hlx"/>
</dbReference>
<gene>
    <name evidence="7" type="ORF">CYBJADRAFT_166982</name>
</gene>
<keyword evidence="1" id="KW-0808">Transferase</keyword>
<evidence type="ECO:0000259" key="5">
    <source>
        <dbReference type="Pfam" id="PF03070"/>
    </source>
</evidence>
<dbReference type="Gene3D" id="3.40.1190.20">
    <property type="match status" value="1"/>
</dbReference>
<dbReference type="GO" id="GO:0005829">
    <property type="term" value="C:cytosol"/>
    <property type="evidence" value="ECO:0007669"/>
    <property type="project" value="TreeGrafter"/>
</dbReference>
<evidence type="ECO:0000256" key="3">
    <source>
        <dbReference type="ARBA" id="ARBA00022777"/>
    </source>
</evidence>
<sequence>MATREVEIANAPTVKASLPTVLTVAGSDCSGGAGTEADLKTITAHGCYGLTAIAALTMQNTQGVNGVEFTRPEALESIFQSIFDDVEVDVIKTGMLTEDAIEILSRFVQSHHRGKPVVIDPVMVSTSGTTLAKIEVLKLALEKLIRGVTLVTPNLEEATKILRLFDIEAKVSGVEDLKMYAVLIQQHTQAKNVLLKGGHCPWTCAGSDKRYVTDVLYISATESTIVFRSEYVETENTHGTGCTLASAIASNIASGLSIEDSVENGIRYVQGAINSASKIGHGNGPVNYVYHIASPCFKHGTGAVFVEGGFVDYLLSHPMVKPVWNQYINHPFVEKVANGTLPMHKFVRYISQDYPYLVNYAKIHAVLCSLAPDLDCMTRQIEILNGVTKEMSSHAETLKDQGVTNFDSLSLQMSDACKEYTAYLRKVAEGGDWLEISVAMSPCLLGYYRATSNFPVTTDIPKYVQWMETYTSDWYYDAVQKGETSLERHAVGISYEKAARLIKIFSDVCLLEVNFWNDGLNYEG</sequence>
<dbReference type="GO" id="GO:0008902">
    <property type="term" value="F:hydroxymethylpyrimidine kinase activity"/>
    <property type="evidence" value="ECO:0007669"/>
    <property type="project" value="TreeGrafter"/>
</dbReference>
<dbReference type="EMBL" id="KV453928">
    <property type="protein sequence ID" value="ODV74287.1"/>
    <property type="molecule type" value="Genomic_DNA"/>
</dbReference>
<dbReference type="InterPro" id="IPR029056">
    <property type="entry name" value="Ribokinase-like"/>
</dbReference>
<dbReference type="PANTHER" id="PTHR20858">
    <property type="entry name" value="PHOSPHOMETHYLPYRIMIDINE KINASE"/>
    <property type="match status" value="1"/>
</dbReference>
<dbReference type="SUPFAM" id="SSF53613">
    <property type="entry name" value="Ribokinase-like"/>
    <property type="match status" value="1"/>
</dbReference>
<dbReference type="FunFam" id="3.40.1190.20:FF:000003">
    <property type="entry name" value="Phosphomethylpyrimidine kinase ThiD"/>
    <property type="match status" value="1"/>
</dbReference>
<dbReference type="AlphaFoldDB" id="A0A1E4S434"/>
<dbReference type="InterPro" id="IPR004305">
    <property type="entry name" value="Thiaminase-2/PQQC"/>
</dbReference>
<dbReference type="PANTHER" id="PTHR20858:SF17">
    <property type="entry name" value="HYDROXYMETHYLPYRIMIDINE_PHOSPHOMETHYLPYRIMIDINE KINASE THI20-RELATED"/>
    <property type="match status" value="1"/>
</dbReference>
<dbReference type="OMA" id="FWEMFPY"/>
<proteinExistence type="predicted"/>